<accession>A0A5C1QMZ1</accession>
<feature type="domain" description="Ig-like" evidence="3">
    <location>
        <begin position="753"/>
        <end position="788"/>
    </location>
</feature>
<evidence type="ECO:0000259" key="3">
    <source>
        <dbReference type="Pfam" id="PF12245"/>
    </source>
</evidence>
<evidence type="ECO:0000256" key="2">
    <source>
        <dbReference type="SAM" id="SignalP"/>
    </source>
</evidence>
<dbReference type="PROSITE" id="PS51257">
    <property type="entry name" value="PROKAR_LIPOPROTEIN"/>
    <property type="match status" value="1"/>
</dbReference>
<keyword evidence="2" id="KW-0732">Signal</keyword>
<dbReference type="RefSeq" id="WP_149486680.1">
    <property type="nucleotide sequence ID" value="NZ_CP036150.1"/>
</dbReference>
<dbReference type="Proteomes" id="UP000324209">
    <property type="component" value="Chromosome"/>
</dbReference>
<dbReference type="InterPro" id="IPR022038">
    <property type="entry name" value="Ig-like_bact"/>
</dbReference>
<name>A0A5C1QMZ1_9SPIO</name>
<dbReference type="EMBL" id="CP036150">
    <property type="protein sequence ID" value="QEN08599.1"/>
    <property type="molecule type" value="Genomic_DNA"/>
</dbReference>
<dbReference type="OrthoDB" id="9817678at2"/>
<proteinExistence type="predicted"/>
<evidence type="ECO:0000313" key="5">
    <source>
        <dbReference type="Proteomes" id="UP000324209"/>
    </source>
</evidence>
<sequence length="1828" mass="194370">MKKSFLYTSLMLVSLLFISCPEPLTDDVVTAALDNLAPTIEIYSPEENSNYLSVVEFSIYAEDDARTEDDGAGDIASISFSVSNDDFRGGLINISSDGQVSKDPDGGPDTIVYDPESGIIEFSISTIEPNILNGFISVTITVTDRNNNSTQESISLFESDGPIADITLVDSYGNAKKYLAQEDIYLSGTVSNSEDDPNSASEIAEIGFTLADTIIGSLIIDKTETYVDSYSADTLSYYNSSTGLYERRIDGYPDESYAGLFTFDPETMEVDASIYIKDNLEGQGSIIMSFTAIDQNDHEIEKNIFISENTIGPDVTPKVINDGVYGYFSTNTGEADLVTGTIVEDSADISEFVFKLTNGTVFTSFYDGADNLAPGVTVDDAGNSFEIDITSHLSILTADDDYDTDTPTYIDIEVVGSNGVSTSLRRLLYEDSEAPEIDDYSIVSNHSIEAYNSYSNETHNLTIDFSASDNVADVDSDQVFIDVYIGSVSDTLSGVGDHSFTALASDNWSSSVASDENVPVKIVIKDRLSNESIYCNESHPDSGSADVILPENVMYYSGAPAVVTSGSLGANGVSATVYSSDGPNSEYGNDAASFHLSVSSGRKLQIPNVVVGTASAAEMTGAVGDTSFTYVQSLSALSSHLSDEAQIPFTASISDMAGNIATIDEENSYDSSFVIYDNTAPDLSNFSIDLVGGAGAGSAYLNADSSDLNTYIQLVNTDGELTLLDENFRGYQFSYSTAFSGLASDDLNDTTAPYTIPYTTFIPDAVEGSSHTLRIRVYDLAGNYTDEDSTVSFTLDTVAPNITATSFTNIDGTNSEYAKDSETIRLMLTHDADSSGIDLTNSSVSIGSDEGIVSSIISTTSIQFDYETIPYDSGNPLEPYDESDENITFDVTLKDKAGNSASPITSVSSGLAVMYYSGAPAVVTSGSLGANGVSATVYSSDGPNSEYGNDAASFHLSMSSGRKLQIPNVVVGTASAAEMTGTAGDTSFTYVQSLSALSSYLSDEAQIPFTASISDMAGNIATIDEENSYDSSFVIYDNTAPDLSNFSIDLVGGAGAGSAYLNADSSDLNTYIQLVNTDGELTLLDENFRGYQFSYSTAFSGLASDDLNDTTAPYTIPYTTFIPDAVEGSSHTLRIRVYDLAGNYTDEDSTVSFTLDTVAPNITATSFTNIDGTNSEYAKDSETIQLMLTHDADSSGIDLTNSSVSIGSDEGIVSSIISTTSIQFDYETIPYDSGNPLEPYDESDENITFDVTLKDKAGNSASPITSVSSGLAVMFYSGAPAVVTSGSLGANGVSATVYSSDGPNSEYGNDAATFHLSVSSGRKLQIPNVVVGTASAAEMTGTAGDTSFTYVQSLSALSSHLSDEAQIPFTASISDMAGNIATINQENSYDSSFVIYDNTAPDLSNFSIDLVGGAGAGSAYLNADSSDLNTYIQLVNTDGELTLLDENYRGYQFSYSTAFSGLASDDLNDTTAPYTIPYTTFIPDAVEGSSHTLRIRVYDLAGNYTDEDSTVSFTLDTVAPTIHASGNSESTVLTIDTTDIGSPALEEIALTNGPSNVEGGTAGNTTYTIDTATTFTVGTTYEFTAPIVTDDAGNSSNNSFDIVYGTGSDLVVSGLSTTLTTIQPLVSSNQTGTSSFKSISTYDDSEFRRYSKVIESLQTSSVSQTYDTQVSKSIVSSDSERSRLSIRPVLTTKFVKSNAIPSRPVKEREMEDFDISDEVLAEAMAQVEMNQAEYQASVQKILGPELSRAELKELNIRMEPVIVTAEVITVSTTPFLMGTSTQVDVILSDSSENHEDPFQYLGLQILGWFLAGLLTTGFILLMKKMSGT</sequence>
<feature type="transmembrane region" description="Helical" evidence="1">
    <location>
        <begin position="1800"/>
        <end position="1822"/>
    </location>
</feature>
<protein>
    <recommendedName>
        <fullName evidence="3">Ig-like domain-containing protein</fullName>
    </recommendedName>
</protein>
<feature type="chain" id="PRO_5022930175" description="Ig-like domain-containing protein" evidence="2">
    <location>
        <begin position="26"/>
        <end position="1828"/>
    </location>
</feature>
<reference evidence="4 5" key="1">
    <citation type="submission" date="2019-02" db="EMBL/GenBank/DDBJ databases">
        <title>Complete Genome Sequence and Methylome Analysis of free living Spirochaetas.</title>
        <authorList>
            <person name="Fomenkov A."/>
            <person name="Dubinina G."/>
            <person name="Leshcheva N."/>
            <person name="Mikheeva N."/>
            <person name="Grabovich M."/>
            <person name="Vincze T."/>
            <person name="Roberts R.J."/>
        </authorList>
    </citation>
    <scope>NUCLEOTIDE SEQUENCE [LARGE SCALE GENOMIC DNA]</scope>
    <source>
        <strain evidence="4 5">K2</strain>
    </source>
</reference>
<keyword evidence="1" id="KW-0812">Transmembrane</keyword>
<keyword evidence="5" id="KW-1185">Reference proteome</keyword>
<organism evidence="4 5">
    <name type="scientific">Oceanispirochaeta crateris</name>
    <dbReference type="NCBI Taxonomy" id="2518645"/>
    <lineage>
        <taxon>Bacteria</taxon>
        <taxon>Pseudomonadati</taxon>
        <taxon>Spirochaetota</taxon>
        <taxon>Spirochaetia</taxon>
        <taxon>Spirochaetales</taxon>
        <taxon>Spirochaetaceae</taxon>
        <taxon>Oceanispirochaeta</taxon>
    </lineage>
</organism>
<dbReference type="KEGG" id="ock:EXM22_11605"/>
<evidence type="ECO:0000313" key="4">
    <source>
        <dbReference type="EMBL" id="QEN08599.1"/>
    </source>
</evidence>
<dbReference type="Pfam" id="PF12245">
    <property type="entry name" value="Big_3_2"/>
    <property type="match status" value="3"/>
</dbReference>
<keyword evidence="1" id="KW-1133">Transmembrane helix</keyword>
<feature type="signal peptide" evidence="2">
    <location>
        <begin position="1"/>
        <end position="25"/>
    </location>
</feature>
<feature type="domain" description="Ig-like" evidence="3">
    <location>
        <begin position="1113"/>
        <end position="1148"/>
    </location>
</feature>
<keyword evidence="1" id="KW-0472">Membrane</keyword>
<feature type="domain" description="Ig-like" evidence="3">
    <location>
        <begin position="1473"/>
        <end position="1508"/>
    </location>
</feature>
<evidence type="ECO:0000256" key="1">
    <source>
        <dbReference type="SAM" id="Phobius"/>
    </source>
</evidence>
<gene>
    <name evidence="4" type="ORF">EXM22_11605</name>
</gene>